<protein>
    <submittedName>
        <fullName evidence="1">Uncharacterized protein</fullName>
    </submittedName>
</protein>
<reference evidence="1" key="1">
    <citation type="submission" date="2014-11" db="EMBL/GenBank/DDBJ databases">
        <authorList>
            <person name="Amaro Gonzalez C."/>
        </authorList>
    </citation>
    <scope>NUCLEOTIDE SEQUENCE</scope>
</reference>
<dbReference type="EMBL" id="GBXM01031168">
    <property type="protein sequence ID" value="JAH77409.1"/>
    <property type="molecule type" value="Transcribed_RNA"/>
</dbReference>
<evidence type="ECO:0000313" key="1">
    <source>
        <dbReference type="EMBL" id="JAH77409.1"/>
    </source>
</evidence>
<sequence>MNEMFVLLIWETTSDSKCTMLQGQYYHPGLCFILV</sequence>
<name>A0A0E9VH11_ANGAN</name>
<organism evidence="1">
    <name type="scientific">Anguilla anguilla</name>
    <name type="common">European freshwater eel</name>
    <name type="synonym">Muraena anguilla</name>
    <dbReference type="NCBI Taxonomy" id="7936"/>
    <lineage>
        <taxon>Eukaryota</taxon>
        <taxon>Metazoa</taxon>
        <taxon>Chordata</taxon>
        <taxon>Craniata</taxon>
        <taxon>Vertebrata</taxon>
        <taxon>Euteleostomi</taxon>
        <taxon>Actinopterygii</taxon>
        <taxon>Neopterygii</taxon>
        <taxon>Teleostei</taxon>
        <taxon>Anguilliformes</taxon>
        <taxon>Anguillidae</taxon>
        <taxon>Anguilla</taxon>
    </lineage>
</organism>
<accession>A0A0E9VH11</accession>
<dbReference type="AlphaFoldDB" id="A0A0E9VH11"/>
<proteinExistence type="predicted"/>
<reference evidence="1" key="2">
    <citation type="journal article" date="2015" name="Fish Shellfish Immunol.">
        <title>Early steps in the European eel (Anguilla anguilla)-Vibrio vulnificus interaction in the gills: Role of the RtxA13 toxin.</title>
        <authorList>
            <person name="Callol A."/>
            <person name="Pajuelo D."/>
            <person name="Ebbesson L."/>
            <person name="Teles M."/>
            <person name="MacKenzie S."/>
            <person name="Amaro C."/>
        </authorList>
    </citation>
    <scope>NUCLEOTIDE SEQUENCE</scope>
</reference>